<organism evidence="1 2">
    <name type="scientific">Tanacetum coccineum</name>
    <dbReference type="NCBI Taxonomy" id="301880"/>
    <lineage>
        <taxon>Eukaryota</taxon>
        <taxon>Viridiplantae</taxon>
        <taxon>Streptophyta</taxon>
        <taxon>Embryophyta</taxon>
        <taxon>Tracheophyta</taxon>
        <taxon>Spermatophyta</taxon>
        <taxon>Magnoliopsida</taxon>
        <taxon>eudicotyledons</taxon>
        <taxon>Gunneridae</taxon>
        <taxon>Pentapetalae</taxon>
        <taxon>asterids</taxon>
        <taxon>campanulids</taxon>
        <taxon>Asterales</taxon>
        <taxon>Asteraceae</taxon>
        <taxon>Asteroideae</taxon>
        <taxon>Anthemideae</taxon>
        <taxon>Anthemidinae</taxon>
        <taxon>Tanacetum</taxon>
    </lineage>
</organism>
<keyword evidence="2" id="KW-1185">Reference proteome</keyword>
<sequence length="207" mass="24561">MSKSTKPHNSFYNNDFYYLVNLSMGEKYATSLTKHFVGWYHIQGIEDMIPDRWSKKIHRYQIEALNGIHHWEDGRQDFFKAAINNRSPDKVYFDKRIILVVKVDVKKKWGYRFLTSIVVRRSDKKEYECSYVDLPRLSLNDVEDMNRSEDTIPNARNRERSCVSQSAQQKIFDEVNKFCDGSLRKIHDNLLEMVSKNELGRGNKRLK</sequence>
<protein>
    <submittedName>
        <fullName evidence="1">Uncharacterized protein</fullName>
    </submittedName>
</protein>
<dbReference type="Proteomes" id="UP001151760">
    <property type="component" value="Unassembled WGS sequence"/>
</dbReference>
<evidence type="ECO:0000313" key="1">
    <source>
        <dbReference type="EMBL" id="GJS95996.1"/>
    </source>
</evidence>
<evidence type="ECO:0000313" key="2">
    <source>
        <dbReference type="Proteomes" id="UP001151760"/>
    </source>
</evidence>
<reference evidence="1" key="1">
    <citation type="journal article" date="2022" name="Int. J. Mol. Sci.">
        <title>Draft Genome of Tanacetum Coccineum: Genomic Comparison of Closely Related Tanacetum-Family Plants.</title>
        <authorList>
            <person name="Yamashiro T."/>
            <person name="Shiraishi A."/>
            <person name="Nakayama K."/>
            <person name="Satake H."/>
        </authorList>
    </citation>
    <scope>NUCLEOTIDE SEQUENCE</scope>
</reference>
<gene>
    <name evidence="1" type="ORF">Tco_0802964</name>
</gene>
<comment type="caution">
    <text evidence="1">The sequence shown here is derived from an EMBL/GenBank/DDBJ whole genome shotgun (WGS) entry which is preliminary data.</text>
</comment>
<dbReference type="EMBL" id="BQNB010011853">
    <property type="protein sequence ID" value="GJS95996.1"/>
    <property type="molecule type" value="Genomic_DNA"/>
</dbReference>
<accession>A0ABQ5A2R8</accession>
<proteinExistence type="predicted"/>
<name>A0ABQ5A2R8_9ASTR</name>
<reference evidence="1" key="2">
    <citation type="submission" date="2022-01" db="EMBL/GenBank/DDBJ databases">
        <authorList>
            <person name="Yamashiro T."/>
            <person name="Shiraishi A."/>
            <person name="Satake H."/>
            <person name="Nakayama K."/>
        </authorList>
    </citation>
    <scope>NUCLEOTIDE SEQUENCE</scope>
</reference>